<proteinExistence type="predicted"/>
<organism evidence="4 5">
    <name type="scientific">Thermomonospora curvata (strain ATCC 19995 / DSM 43183 / JCM 3096 / KCTC 9072 / NBRC 15933 / NCIMB 10081 / Henssen B9)</name>
    <dbReference type="NCBI Taxonomy" id="471852"/>
    <lineage>
        <taxon>Bacteria</taxon>
        <taxon>Bacillati</taxon>
        <taxon>Actinomycetota</taxon>
        <taxon>Actinomycetes</taxon>
        <taxon>Streptosporangiales</taxon>
        <taxon>Thermomonosporaceae</taxon>
        <taxon>Thermomonospora</taxon>
    </lineage>
</organism>
<name>D1ABS3_THECD</name>
<dbReference type="Proteomes" id="UP000001918">
    <property type="component" value="Chromosome"/>
</dbReference>
<evidence type="ECO:0000256" key="1">
    <source>
        <dbReference type="SAM" id="MobiDB-lite"/>
    </source>
</evidence>
<feature type="compositionally biased region" description="Basic and acidic residues" evidence="1">
    <location>
        <begin position="66"/>
        <end position="77"/>
    </location>
</feature>
<sequence length="77" mass="8180">MTIGGGLALIIIGAILTYAVDYRISGVDITVVGVILMIGGLAWLVLGLIRFAIARKGGAAPPPEAPAREERRYRDPY</sequence>
<dbReference type="AlphaFoldDB" id="D1ABS3"/>
<evidence type="ECO:0000313" key="5">
    <source>
        <dbReference type="Proteomes" id="UP000001918"/>
    </source>
</evidence>
<dbReference type="EMBL" id="CP001738">
    <property type="protein sequence ID" value="ACY99096.1"/>
    <property type="molecule type" value="Genomic_DNA"/>
</dbReference>
<keyword evidence="2" id="KW-0472">Membrane</keyword>
<evidence type="ECO:0000313" key="4">
    <source>
        <dbReference type="EMBL" id="ACY99096.1"/>
    </source>
</evidence>
<dbReference type="RefSeq" id="WP_012853880.1">
    <property type="nucleotide sequence ID" value="NC_013510.1"/>
</dbReference>
<feature type="domain" description="DUF6458" evidence="3">
    <location>
        <begin position="1"/>
        <end position="57"/>
    </location>
</feature>
<dbReference type="HOGENOM" id="CLU_2425774_0_0_11"/>
<gene>
    <name evidence="4" type="ordered locus">Tcur_3561</name>
</gene>
<evidence type="ECO:0000259" key="3">
    <source>
        <dbReference type="Pfam" id="PF20059"/>
    </source>
</evidence>
<evidence type="ECO:0000256" key="2">
    <source>
        <dbReference type="SAM" id="Phobius"/>
    </source>
</evidence>
<dbReference type="InterPro" id="IPR045597">
    <property type="entry name" value="DUF6458"/>
</dbReference>
<dbReference type="KEGG" id="tcu:Tcur_3561"/>
<dbReference type="OrthoDB" id="4775046at2"/>
<dbReference type="Pfam" id="PF20059">
    <property type="entry name" value="DUF6458"/>
    <property type="match status" value="1"/>
</dbReference>
<keyword evidence="2" id="KW-1133">Transmembrane helix</keyword>
<reference evidence="4 5" key="1">
    <citation type="journal article" date="2011" name="Stand. Genomic Sci.">
        <title>Complete genome sequence of Thermomonospora curvata type strain (B9).</title>
        <authorList>
            <person name="Chertkov O."/>
            <person name="Sikorski J."/>
            <person name="Nolan M."/>
            <person name="Lapidus A."/>
            <person name="Lucas S."/>
            <person name="Del Rio T.G."/>
            <person name="Tice H."/>
            <person name="Cheng J.F."/>
            <person name="Goodwin L."/>
            <person name="Pitluck S."/>
            <person name="Liolios K."/>
            <person name="Ivanova N."/>
            <person name="Mavromatis K."/>
            <person name="Mikhailova N."/>
            <person name="Ovchinnikova G."/>
            <person name="Pati A."/>
            <person name="Chen A."/>
            <person name="Palaniappan K."/>
            <person name="Djao O.D."/>
            <person name="Land M."/>
            <person name="Hauser L."/>
            <person name="Chang Y.J."/>
            <person name="Jeffries C.D."/>
            <person name="Brettin T."/>
            <person name="Han C."/>
            <person name="Detter J.C."/>
            <person name="Rohde M."/>
            <person name="Goker M."/>
            <person name="Woyke T."/>
            <person name="Bristow J."/>
            <person name="Eisen J.A."/>
            <person name="Markowitz V."/>
            <person name="Hugenholtz P."/>
            <person name="Klenk H.P."/>
            <person name="Kyrpides N.C."/>
        </authorList>
    </citation>
    <scope>NUCLEOTIDE SEQUENCE [LARGE SCALE GENOMIC DNA]</scope>
    <source>
        <strain evidence="5">ATCC 19995 / DSM 43183 / JCM 3096 / KCTC 9072 / NBRC 15933 / NCIMB 10081 / Henssen B9</strain>
    </source>
</reference>
<dbReference type="STRING" id="471852.Tcur_3561"/>
<protein>
    <recommendedName>
        <fullName evidence="3">DUF6458 domain-containing protein</fullName>
    </recommendedName>
</protein>
<keyword evidence="5" id="KW-1185">Reference proteome</keyword>
<accession>D1ABS3</accession>
<feature type="region of interest" description="Disordered" evidence="1">
    <location>
        <begin position="57"/>
        <end position="77"/>
    </location>
</feature>
<dbReference type="eggNOG" id="ENOG5033B4D">
    <property type="taxonomic scope" value="Bacteria"/>
</dbReference>
<feature type="transmembrane region" description="Helical" evidence="2">
    <location>
        <begin position="29"/>
        <end position="49"/>
    </location>
</feature>
<keyword evidence="2" id="KW-0812">Transmembrane</keyword>